<name>A0A8H4T044_9HYPO</name>
<gene>
    <name evidence="1" type="ORF">FSARC_13637</name>
</gene>
<dbReference type="AlphaFoldDB" id="A0A8H4T044"/>
<evidence type="ECO:0000313" key="2">
    <source>
        <dbReference type="Proteomes" id="UP000622797"/>
    </source>
</evidence>
<keyword evidence="2" id="KW-1185">Reference proteome</keyword>
<protein>
    <submittedName>
        <fullName evidence="1">Uncharacterized protein</fullName>
    </submittedName>
</protein>
<evidence type="ECO:0000313" key="1">
    <source>
        <dbReference type="EMBL" id="KAF4948831.1"/>
    </source>
</evidence>
<organism evidence="1 2">
    <name type="scientific">Fusarium sarcochroum</name>
    <dbReference type="NCBI Taxonomy" id="1208366"/>
    <lineage>
        <taxon>Eukaryota</taxon>
        <taxon>Fungi</taxon>
        <taxon>Dikarya</taxon>
        <taxon>Ascomycota</taxon>
        <taxon>Pezizomycotina</taxon>
        <taxon>Sordariomycetes</taxon>
        <taxon>Hypocreomycetidae</taxon>
        <taxon>Hypocreales</taxon>
        <taxon>Nectriaceae</taxon>
        <taxon>Fusarium</taxon>
        <taxon>Fusarium lateritium species complex</taxon>
    </lineage>
</organism>
<dbReference type="SUPFAM" id="SSF48576">
    <property type="entry name" value="Terpenoid synthases"/>
    <property type="match status" value="1"/>
</dbReference>
<accession>A0A8H4T044</accession>
<dbReference type="EMBL" id="JABEXW010001033">
    <property type="protein sequence ID" value="KAF4948831.1"/>
    <property type="molecule type" value="Genomic_DNA"/>
</dbReference>
<dbReference type="Pfam" id="PF19086">
    <property type="entry name" value="Terpene_syn_C_2"/>
    <property type="match status" value="1"/>
</dbReference>
<reference evidence="1" key="2">
    <citation type="submission" date="2020-05" db="EMBL/GenBank/DDBJ databases">
        <authorList>
            <person name="Kim H.-S."/>
            <person name="Proctor R.H."/>
            <person name="Brown D.W."/>
        </authorList>
    </citation>
    <scope>NUCLEOTIDE SEQUENCE</scope>
    <source>
        <strain evidence="1">NRRL 20472</strain>
    </source>
</reference>
<proteinExistence type="predicted"/>
<dbReference type="Proteomes" id="UP000622797">
    <property type="component" value="Unassembled WGS sequence"/>
</dbReference>
<comment type="caution">
    <text evidence="1">The sequence shown here is derived from an EMBL/GenBank/DDBJ whole genome shotgun (WGS) entry which is preliminary data.</text>
</comment>
<dbReference type="OrthoDB" id="2861623at2759"/>
<dbReference type="Gene3D" id="1.10.600.10">
    <property type="entry name" value="Farnesyl Diphosphate Synthase"/>
    <property type="match status" value="1"/>
</dbReference>
<dbReference type="InterPro" id="IPR008949">
    <property type="entry name" value="Isoprenoid_synthase_dom_sf"/>
</dbReference>
<reference evidence="1" key="1">
    <citation type="journal article" date="2020" name="BMC Genomics">
        <title>Correction to: Identification and distribution of gene clusters required for synthesis of sphingolipid metabolism inhibitors in diverse species of the filamentous fungus Fusarium.</title>
        <authorList>
            <person name="Kim H.S."/>
            <person name="Lohmar J.M."/>
            <person name="Busman M."/>
            <person name="Brown D.W."/>
            <person name="Naumann T.A."/>
            <person name="Divon H.H."/>
            <person name="Lysoe E."/>
            <person name="Uhlig S."/>
            <person name="Proctor R.H."/>
        </authorList>
    </citation>
    <scope>NUCLEOTIDE SEQUENCE</scope>
    <source>
        <strain evidence="1">NRRL 20472</strain>
    </source>
</reference>
<sequence>MDTIPTPSNQIIMFFQTLSDAVNEAYDLEHRKLLFSEIQRFIEASEVEQAMRLRPNLPTVEEYVVNRMQTSAVYIICFFVEIVTILF</sequence>